<feature type="signal peptide" evidence="1">
    <location>
        <begin position="1"/>
        <end position="28"/>
    </location>
</feature>
<dbReference type="Pfam" id="PF09626">
    <property type="entry name" value="DHC"/>
    <property type="match status" value="1"/>
</dbReference>
<organism evidence="2 3">
    <name type="scientific">Sulfuriferula multivorans</name>
    <dbReference type="NCBI Taxonomy" id="1559896"/>
    <lineage>
        <taxon>Bacteria</taxon>
        <taxon>Pseudomonadati</taxon>
        <taxon>Pseudomonadota</taxon>
        <taxon>Betaproteobacteria</taxon>
        <taxon>Nitrosomonadales</taxon>
        <taxon>Sulfuricellaceae</taxon>
        <taxon>Sulfuriferula</taxon>
    </lineage>
</organism>
<evidence type="ECO:0000256" key="1">
    <source>
        <dbReference type="SAM" id="SignalP"/>
    </source>
</evidence>
<dbReference type="OrthoDB" id="5296814at2"/>
<sequence>MPFRLHSRVHQALFGLLVAIAINHPAMADDDQRAARVPLLPKYQQECAACHVAYPPGMLPAASWQRVMHNLPHHYGTDASLDPATVKQLATWLTAYSGTYGRVREAPPEDRITRSAWFIRQHDEVPASAWKRPSIKSASNCAACHTRSDQGDFNERFVRIPR</sequence>
<accession>A0A401JDS3</accession>
<feature type="chain" id="PRO_5019171506" evidence="1">
    <location>
        <begin position="29"/>
        <end position="162"/>
    </location>
</feature>
<dbReference type="InterPro" id="IPR018588">
    <property type="entry name" value="Dihaem_cytochrome-c"/>
</dbReference>
<dbReference type="Proteomes" id="UP000286806">
    <property type="component" value="Unassembled WGS sequence"/>
</dbReference>
<dbReference type="AlphaFoldDB" id="A0A401JDS3"/>
<dbReference type="EMBL" id="BGOW01000014">
    <property type="protein sequence ID" value="GBL45717.1"/>
    <property type="molecule type" value="Genomic_DNA"/>
</dbReference>
<comment type="caution">
    <text evidence="2">The sequence shown here is derived from an EMBL/GenBank/DDBJ whole genome shotgun (WGS) entry which is preliminary data.</text>
</comment>
<keyword evidence="1" id="KW-0732">Signal</keyword>
<evidence type="ECO:0000313" key="2">
    <source>
        <dbReference type="EMBL" id="GBL45717.1"/>
    </source>
</evidence>
<evidence type="ECO:0000313" key="3">
    <source>
        <dbReference type="Proteomes" id="UP000286806"/>
    </source>
</evidence>
<keyword evidence="3" id="KW-1185">Reference proteome</keyword>
<dbReference type="RefSeq" id="WP_124704523.1">
    <property type="nucleotide sequence ID" value="NZ_BGOW01000014.1"/>
</dbReference>
<name>A0A401JDS3_9PROT</name>
<dbReference type="InterPro" id="IPR036280">
    <property type="entry name" value="Multihaem_cyt_sf"/>
</dbReference>
<gene>
    <name evidence="2" type="ORF">SFMTTN_1528</name>
</gene>
<reference evidence="2 3" key="1">
    <citation type="journal article" date="2019" name="Front. Microbiol.">
        <title>Genomes of Neutrophilic Sulfur-Oxidizing Chemolithoautotrophs Representing 9 Proteobacterial Species From 8 Genera.</title>
        <authorList>
            <person name="Watanabe T."/>
            <person name="Kojima H."/>
            <person name="Umezawa K."/>
            <person name="Hori C."/>
            <person name="Takasuka T.E."/>
            <person name="Kato Y."/>
            <person name="Fukui M."/>
        </authorList>
    </citation>
    <scope>NUCLEOTIDE SEQUENCE [LARGE SCALE GENOMIC DNA]</scope>
    <source>
        <strain evidence="2 3">TTN</strain>
    </source>
</reference>
<dbReference type="SUPFAM" id="SSF48695">
    <property type="entry name" value="Multiheme cytochromes"/>
    <property type="match status" value="1"/>
</dbReference>
<proteinExistence type="predicted"/>
<protein>
    <submittedName>
        <fullName evidence="2">Ni,Fe-hydrogenase I cytochrome b subunit</fullName>
    </submittedName>
</protein>